<dbReference type="Pfam" id="PF01037">
    <property type="entry name" value="AsnC_trans_reg"/>
    <property type="match status" value="1"/>
</dbReference>
<dbReference type="GO" id="GO:0006355">
    <property type="term" value="P:regulation of DNA-templated transcription"/>
    <property type="evidence" value="ECO:0007669"/>
    <property type="project" value="UniProtKB-ARBA"/>
</dbReference>
<dbReference type="SUPFAM" id="SSF54909">
    <property type="entry name" value="Dimeric alpha+beta barrel"/>
    <property type="match status" value="1"/>
</dbReference>
<dbReference type="SUPFAM" id="SSF46785">
    <property type="entry name" value="Winged helix' DNA-binding domain"/>
    <property type="match status" value="1"/>
</dbReference>
<gene>
    <name evidence="5" type="ORF">GO014_06955</name>
</gene>
<dbReference type="GO" id="GO:0043200">
    <property type="term" value="P:response to amino acid"/>
    <property type="evidence" value="ECO:0007669"/>
    <property type="project" value="TreeGrafter"/>
</dbReference>
<dbReference type="Proteomes" id="UP000438106">
    <property type="component" value="Unassembled WGS sequence"/>
</dbReference>
<keyword evidence="1" id="KW-0805">Transcription regulation</keyword>
<dbReference type="InterPro" id="IPR036388">
    <property type="entry name" value="WH-like_DNA-bd_sf"/>
</dbReference>
<dbReference type="GO" id="GO:0043565">
    <property type="term" value="F:sequence-specific DNA binding"/>
    <property type="evidence" value="ECO:0007669"/>
    <property type="project" value="InterPro"/>
</dbReference>
<comment type="caution">
    <text evidence="5">The sequence shown here is derived from an EMBL/GenBank/DDBJ whole genome shotgun (WGS) entry which is preliminary data.</text>
</comment>
<accession>A0A7X3FQ72</accession>
<dbReference type="PROSITE" id="PS50956">
    <property type="entry name" value="HTH_ASNC_2"/>
    <property type="match status" value="1"/>
</dbReference>
<organism evidence="5 6">
    <name type="scientific">Devosia marina</name>
    <dbReference type="NCBI Taxonomy" id="2683198"/>
    <lineage>
        <taxon>Bacteria</taxon>
        <taxon>Pseudomonadati</taxon>
        <taxon>Pseudomonadota</taxon>
        <taxon>Alphaproteobacteria</taxon>
        <taxon>Hyphomicrobiales</taxon>
        <taxon>Devosiaceae</taxon>
        <taxon>Devosia</taxon>
    </lineage>
</organism>
<evidence type="ECO:0000256" key="3">
    <source>
        <dbReference type="ARBA" id="ARBA00023163"/>
    </source>
</evidence>
<dbReference type="InterPro" id="IPR011008">
    <property type="entry name" value="Dimeric_a/b-barrel"/>
</dbReference>
<dbReference type="PANTHER" id="PTHR30154:SF34">
    <property type="entry name" value="TRANSCRIPTIONAL REGULATOR AZLB"/>
    <property type="match status" value="1"/>
</dbReference>
<reference evidence="5 6" key="1">
    <citation type="submission" date="2019-12" db="EMBL/GenBank/DDBJ databases">
        <title>Devosia maris sp. nov., isolated from the deep seawater.</title>
        <authorList>
            <person name="Liu Y."/>
        </authorList>
    </citation>
    <scope>NUCLEOTIDE SEQUENCE [LARGE SCALE GENOMIC DNA]</scope>
    <source>
        <strain evidence="5 6">L53-10-65</strain>
    </source>
</reference>
<dbReference type="RefSeq" id="WP_157289617.1">
    <property type="nucleotide sequence ID" value="NZ_WQRF01000001.1"/>
</dbReference>
<dbReference type="InterPro" id="IPR000485">
    <property type="entry name" value="AsnC-type_HTH_dom"/>
</dbReference>
<feature type="domain" description="HTH asnC-type" evidence="4">
    <location>
        <begin position="18"/>
        <end position="79"/>
    </location>
</feature>
<evidence type="ECO:0000259" key="4">
    <source>
        <dbReference type="PROSITE" id="PS50956"/>
    </source>
</evidence>
<protein>
    <submittedName>
        <fullName evidence="5">AsnC family transcriptional regulator</fullName>
    </submittedName>
</protein>
<dbReference type="PRINTS" id="PR00033">
    <property type="entry name" value="HTHASNC"/>
</dbReference>
<dbReference type="InterPro" id="IPR019887">
    <property type="entry name" value="Tscrpt_reg_AsnC/Lrp_C"/>
</dbReference>
<evidence type="ECO:0000256" key="2">
    <source>
        <dbReference type="ARBA" id="ARBA00023125"/>
    </source>
</evidence>
<name>A0A7X3FQ72_9HYPH</name>
<dbReference type="AlphaFoldDB" id="A0A7X3FQ72"/>
<dbReference type="SMART" id="SM00344">
    <property type="entry name" value="HTH_ASNC"/>
    <property type="match status" value="1"/>
</dbReference>
<dbReference type="InterPro" id="IPR019888">
    <property type="entry name" value="Tscrpt_reg_AsnC-like"/>
</dbReference>
<dbReference type="InterPro" id="IPR036390">
    <property type="entry name" value="WH_DNA-bd_sf"/>
</dbReference>
<evidence type="ECO:0000313" key="5">
    <source>
        <dbReference type="EMBL" id="MVS98757.1"/>
    </source>
</evidence>
<dbReference type="Pfam" id="PF13404">
    <property type="entry name" value="HTH_AsnC-type"/>
    <property type="match status" value="1"/>
</dbReference>
<keyword evidence="2" id="KW-0238">DNA-binding</keyword>
<evidence type="ECO:0000313" key="6">
    <source>
        <dbReference type="Proteomes" id="UP000438106"/>
    </source>
</evidence>
<sequence length="167" mass="18746">MVELLLVLPENRALPLQPDATDRKLLRELQRDSHRSVQVLGDTVGLSPSACHRRIRALEEAGFVQGYRAELDAGRLGFAMQFFIEVGLTSQSEAALDAFEAAVQDIPEVLECHLMAGQSDYILRVICRDHEDFEHLHRRLSARLPGVARIHSNMSIRRVKARSGLPI</sequence>
<dbReference type="GO" id="GO:0005829">
    <property type="term" value="C:cytosol"/>
    <property type="evidence" value="ECO:0007669"/>
    <property type="project" value="TreeGrafter"/>
</dbReference>
<dbReference type="Gene3D" id="3.30.70.920">
    <property type="match status" value="1"/>
</dbReference>
<dbReference type="EMBL" id="WQRF01000001">
    <property type="protein sequence ID" value="MVS98757.1"/>
    <property type="molecule type" value="Genomic_DNA"/>
</dbReference>
<dbReference type="PANTHER" id="PTHR30154">
    <property type="entry name" value="LEUCINE-RESPONSIVE REGULATORY PROTEIN"/>
    <property type="match status" value="1"/>
</dbReference>
<keyword evidence="3" id="KW-0804">Transcription</keyword>
<dbReference type="Gene3D" id="1.10.10.10">
    <property type="entry name" value="Winged helix-like DNA-binding domain superfamily/Winged helix DNA-binding domain"/>
    <property type="match status" value="1"/>
</dbReference>
<dbReference type="CDD" id="cd00090">
    <property type="entry name" value="HTH_ARSR"/>
    <property type="match status" value="1"/>
</dbReference>
<proteinExistence type="predicted"/>
<evidence type="ECO:0000256" key="1">
    <source>
        <dbReference type="ARBA" id="ARBA00023015"/>
    </source>
</evidence>
<keyword evidence="6" id="KW-1185">Reference proteome</keyword>
<dbReference type="InterPro" id="IPR011991">
    <property type="entry name" value="ArsR-like_HTH"/>
</dbReference>